<evidence type="ECO:0008006" key="5">
    <source>
        <dbReference type="Google" id="ProtNLM"/>
    </source>
</evidence>
<proteinExistence type="predicted"/>
<feature type="region of interest" description="Disordered" evidence="1">
    <location>
        <begin position="381"/>
        <end position="404"/>
    </location>
</feature>
<sequence length="404" mass="43263">MKPLSLLSRLAGLAVLAATSAFAADHLDTPTVFADPAADIGDLFAWTSADGKRLNLVMDIVGKRFSDQVQYVFHVDSGQALGRTTSSTRLVCQFDAAGTASCWAGRADHLQGDASAPEGLQGSRGRMRVFAGLRDDPYFNNVRGTRSALNAAGDAIRAGQAPQDASGFHRFDAEALKRIPQLWGQTQGGPARNFLAGWTTSALVVSVDLDLVNAGGPLLAVWGRTERRQLAAANEPPPPGPTIDRMGRALTGNALLATVGEEDIANLLKEAYNRADPGGWQGFAIEIGRNLALYDSFDGVAGNQWLADAQDASPKRYQRLAELLADDRLWVDSRQTRCLHYLAVERNAFAGAPLADCGGRTPLQNVNAVFRSLLIRGTPDVADDGVTQDDHEHSTTRFPFLSAP</sequence>
<reference evidence="3 4" key="1">
    <citation type="submission" date="2023-07" db="EMBL/GenBank/DDBJ databases">
        <title>Sorghum-associated microbial communities from plants grown in Nebraska, USA.</title>
        <authorList>
            <person name="Schachtman D."/>
        </authorList>
    </citation>
    <scope>NUCLEOTIDE SEQUENCE [LARGE SCALE GENOMIC DNA]</scope>
    <source>
        <strain evidence="3 4">BE314</strain>
    </source>
</reference>
<feature type="signal peptide" evidence="2">
    <location>
        <begin position="1"/>
        <end position="23"/>
    </location>
</feature>
<keyword evidence="2" id="KW-0732">Signal</keyword>
<evidence type="ECO:0000313" key="4">
    <source>
        <dbReference type="Proteomes" id="UP001180453"/>
    </source>
</evidence>
<dbReference type="Proteomes" id="UP001180453">
    <property type="component" value="Unassembled WGS sequence"/>
</dbReference>
<organism evidence="3 4">
    <name type="scientific">Roseateles saccharophilus</name>
    <name type="common">Pseudomonas saccharophila</name>
    <dbReference type="NCBI Taxonomy" id="304"/>
    <lineage>
        <taxon>Bacteria</taxon>
        <taxon>Pseudomonadati</taxon>
        <taxon>Pseudomonadota</taxon>
        <taxon>Betaproteobacteria</taxon>
        <taxon>Burkholderiales</taxon>
        <taxon>Sphaerotilaceae</taxon>
        <taxon>Roseateles</taxon>
    </lineage>
</organism>
<evidence type="ECO:0000313" key="3">
    <source>
        <dbReference type="EMBL" id="MDR7272175.1"/>
    </source>
</evidence>
<keyword evidence="4" id="KW-1185">Reference proteome</keyword>
<evidence type="ECO:0000256" key="1">
    <source>
        <dbReference type="SAM" id="MobiDB-lite"/>
    </source>
</evidence>
<comment type="caution">
    <text evidence="3">The sequence shown here is derived from an EMBL/GenBank/DDBJ whole genome shotgun (WGS) entry which is preliminary data.</text>
</comment>
<dbReference type="EMBL" id="JAVDXU010000004">
    <property type="protein sequence ID" value="MDR7272175.1"/>
    <property type="molecule type" value="Genomic_DNA"/>
</dbReference>
<protein>
    <recommendedName>
        <fullName evidence="5">DUF4331 domain-containing protein</fullName>
    </recommendedName>
</protein>
<gene>
    <name evidence="3" type="ORF">J2X20_004849</name>
</gene>
<evidence type="ECO:0000256" key="2">
    <source>
        <dbReference type="SAM" id="SignalP"/>
    </source>
</evidence>
<feature type="chain" id="PRO_5045606987" description="DUF4331 domain-containing protein" evidence="2">
    <location>
        <begin position="24"/>
        <end position="404"/>
    </location>
</feature>
<accession>A0ABU1YTJ3</accession>
<dbReference type="RefSeq" id="WP_310270811.1">
    <property type="nucleotide sequence ID" value="NZ_JAVDXU010000004.1"/>
</dbReference>
<name>A0ABU1YTJ3_ROSSA</name>